<dbReference type="GO" id="GO:0031177">
    <property type="term" value="F:phosphopantetheine binding"/>
    <property type="evidence" value="ECO:0007669"/>
    <property type="project" value="TreeGrafter"/>
</dbReference>
<keyword evidence="2" id="KW-0597">Phosphoprotein</keyword>
<dbReference type="AlphaFoldDB" id="A0A6A5UXU2"/>
<keyword evidence="1" id="KW-0596">Phosphopantetheine</keyword>
<dbReference type="Gene3D" id="3.40.50.12780">
    <property type="entry name" value="N-terminal domain of ligase-like"/>
    <property type="match status" value="1"/>
</dbReference>
<dbReference type="Pfam" id="PF00501">
    <property type="entry name" value="AMP-binding"/>
    <property type="match status" value="1"/>
</dbReference>
<feature type="non-terminal residue" evidence="5">
    <location>
        <position position="1"/>
    </location>
</feature>
<accession>A0A6A5UXU2</accession>
<dbReference type="InterPro" id="IPR042099">
    <property type="entry name" value="ANL_N_sf"/>
</dbReference>
<dbReference type="GO" id="GO:0044550">
    <property type="term" value="P:secondary metabolite biosynthetic process"/>
    <property type="evidence" value="ECO:0007669"/>
    <property type="project" value="TreeGrafter"/>
</dbReference>
<evidence type="ECO:0000256" key="1">
    <source>
        <dbReference type="ARBA" id="ARBA00022450"/>
    </source>
</evidence>
<proteinExistence type="predicted"/>
<name>A0A6A5UXU2_9PLEO</name>
<keyword evidence="3" id="KW-0436">Ligase</keyword>
<reference evidence="5" key="1">
    <citation type="journal article" date="2020" name="Stud. Mycol.">
        <title>101 Dothideomycetes genomes: a test case for predicting lifestyles and emergence of pathogens.</title>
        <authorList>
            <person name="Haridas S."/>
            <person name="Albert R."/>
            <person name="Binder M."/>
            <person name="Bloem J."/>
            <person name="Labutti K."/>
            <person name="Salamov A."/>
            <person name="Andreopoulos B."/>
            <person name="Baker S."/>
            <person name="Barry K."/>
            <person name="Bills G."/>
            <person name="Bluhm B."/>
            <person name="Cannon C."/>
            <person name="Castanera R."/>
            <person name="Culley D."/>
            <person name="Daum C."/>
            <person name="Ezra D."/>
            <person name="Gonzalez J."/>
            <person name="Henrissat B."/>
            <person name="Kuo A."/>
            <person name="Liang C."/>
            <person name="Lipzen A."/>
            <person name="Lutzoni F."/>
            <person name="Magnuson J."/>
            <person name="Mondo S."/>
            <person name="Nolan M."/>
            <person name="Ohm R."/>
            <person name="Pangilinan J."/>
            <person name="Park H.-J."/>
            <person name="Ramirez L."/>
            <person name="Alfaro M."/>
            <person name="Sun H."/>
            <person name="Tritt A."/>
            <person name="Yoshinaga Y."/>
            <person name="Zwiers L.-H."/>
            <person name="Turgeon B."/>
            <person name="Goodwin S."/>
            <person name="Spatafora J."/>
            <person name="Crous P."/>
            <person name="Grigoriev I."/>
        </authorList>
    </citation>
    <scope>NUCLEOTIDE SEQUENCE</scope>
    <source>
        <strain evidence="5">CBS 107.79</strain>
    </source>
</reference>
<dbReference type="OrthoDB" id="416786at2759"/>
<dbReference type="PANTHER" id="PTHR45527">
    <property type="entry name" value="NONRIBOSOMAL PEPTIDE SYNTHETASE"/>
    <property type="match status" value="1"/>
</dbReference>
<evidence type="ECO:0000313" key="6">
    <source>
        <dbReference type="Proteomes" id="UP000800036"/>
    </source>
</evidence>
<dbReference type="InterPro" id="IPR000873">
    <property type="entry name" value="AMP-dep_synth/lig_dom"/>
</dbReference>
<dbReference type="EMBL" id="ML976711">
    <property type="protein sequence ID" value="KAF1969240.1"/>
    <property type="molecule type" value="Genomic_DNA"/>
</dbReference>
<dbReference type="GO" id="GO:0043041">
    <property type="term" value="P:amino acid activation for nonribosomal peptide biosynthetic process"/>
    <property type="evidence" value="ECO:0007669"/>
    <property type="project" value="TreeGrafter"/>
</dbReference>
<sequence>QMEKWNSEPLVRVDNTIHGTIAEVTKRTPDAEAVASWDGSFTYRELDEHACQLAARLMELGVGAEVIVPLCFRK</sequence>
<keyword evidence="6" id="KW-1185">Reference proteome</keyword>
<gene>
    <name evidence="5" type="ORF">BU23DRAFT_477654</name>
</gene>
<evidence type="ECO:0000259" key="4">
    <source>
        <dbReference type="Pfam" id="PF00501"/>
    </source>
</evidence>
<dbReference type="GO" id="GO:0016874">
    <property type="term" value="F:ligase activity"/>
    <property type="evidence" value="ECO:0007669"/>
    <property type="project" value="UniProtKB-KW"/>
</dbReference>
<dbReference type="GO" id="GO:0005737">
    <property type="term" value="C:cytoplasm"/>
    <property type="evidence" value="ECO:0007669"/>
    <property type="project" value="TreeGrafter"/>
</dbReference>
<evidence type="ECO:0000313" key="5">
    <source>
        <dbReference type="EMBL" id="KAF1969240.1"/>
    </source>
</evidence>
<organism evidence="5 6">
    <name type="scientific">Bimuria novae-zelandiae CBS 107.79</name>
    <dbReference type="NCBI Taxonomy" id="1447943"/>
    <lineage>
        <taxon>Eukaryota</taxon>
        <taxon>Fungi</taxon>
        <taxon>Dikarya</taxon>
        <taxon>Ascomycota</taxon>
        <taxon>Pezizomycotina</taxon>
        <taxon>Dothideomycetes</taxon>
        <taxon>Pleosporomycetidae</taxon>
        <taxon>Pleosporales</taxon>
        <taxon>Massarineae</taxon>
        <taxon>Didymosphaeriaceae</taxon>
        <taxon>Bimuria</taxon>
    </lineage>
</organism>
<feature type="domain" description="AMP-dependent synthetase/ligase" evidence="4">
    <location>
        <begin position="23"/>
        <end position="71"/>
    </location>
</feature>
<dbReference type="Proteomes" id="UP000800036">
    <property type="component" value="Unassembled WGS sequence"/>
</dbReference>
<evidence type="ECO:0000256" key="2">
    <source>
        <dbReference type="ARBA" id="ARBA00022553"/>
    </source>
</evidence>
<protein>
    <recommendedName>
        <fullName evidence="4">AMP-dependent synthetase/ligase domain-containing protein</fullName>
    </recommendedName>
</protein>
<evidence type="ECO:0000256" key="3">
    <source>
        <dbReference type="ARBA" id="ARBA00022598"/>
    </source>
</evidence>
<dbReference type="PANTHER" id="PTHR45527:SF16">
    <property type="entry name" value="NONRIBOSOMAL PEPTIDE SYNTHASE ATNA-RELATED"/>
    <property type="match status" value="1"/>
</dbReference>
<dbReference type="SUPFAM" id="SSF56801">
    <property type="entry name" value="Acetyl-CoA synthetase-like"/>
    <property type="match status" value="1"/>
</dbReference>